<dbReference type="EMBL" id="LARY01000002">
    <property type="protein sequence ID" value="RDX00765.1"/>
    <property type="molecule type" value="Genomic_DNA"/>
</dbReference>
<keyword evidence="2" id="KW-1185">Reference proteome</keyword>
<dbReference type="AlphaFoldDB" id="A0A3D8TPP1"/>
<reference evidence="2" key="1">
    <citation type="submission" date="2015-04" db="EMBL/GenBank/DDBJ databases">
        <authorList>
            <person name="Schardt J."/>
            <person name="Mueller-Herbst S."/>
            <person name="Scherer S."/>
            <person name="Huptas C."/>
        </authorList>
    </citation>
    <scope>NUCLEOTIDE SEQUENCE [LARGE SCALE GENOMIC DNA]</scope>
    <source>
        <strain evidence="2">Kiel-L1</strain>
    </source>
</reference>
<evidence type="ECO:0000313" key="2">
    <source>
        <dbReference type="Proteomes" id="UP000257055"/>
    </source>
</evidence>
<dbReference type="RefSeq" id="WP_115753008.1">
    <property type="nucleotide sequence ID" value="NZ_LARY01000002.1"/>
</dbReference>
<comment type="caution">
    <text evidence="1">The sequence shown here is derived from an EMBL/GenBank/DDBJ whole genome shotgun (WGS) entry which is preliminary data.</text>
</comment>
<proteinExistence type="predicted"/>
<accession>A0A3D8TPP1</accession>
<dbReference type="Gene3D" id="2.30.29.30">
    <property type="entry name" value="Pleckstrin-homology domain (PH domain)/Phosphotyrosine-binding domain (PTB)"/>
    <property type="match status" value="1"/>
</dbReference>
<evidence type="ECO:0008006" key="3">
    <source>
        <dbReference type="Google" id="ProtNLM"/>
    </source>
</evidence>
<organism evidence="1 2">
    <name type="scientific">Listeria kieliensis</name>
    <dbReference type="NCBI Taxonomy" id="1621700"/>
    <lineage>
        <taxon>Bacteria</taxon>
        <taxon>Bacillati</taxon>
        <taxon>Bacillota</taxon>
        <taxon>Bacilli</taxon>
        <taxon>Bacillales</taxon>
        <taxon>Listeriaceae</taxon>
        <taxon>Listeria</taxon>
    </lineage>
</organism>
<gene>
    <name evidence="1" type="ORF">UR08_07225</name>
</gene>
<name>A0A3D8TPP1_9LIST</name>
<evidence type="ECO:0000313" key="1">
    <source>
        <dbReference type="EMBL" id="RDX00765.1"/>
    </source>
</evidence>
<sequence>MAEREVLYKGLANVKTESRAAPGKLYLTSESIIHQPNEAFDDEIEIKLEEIARVSGKKTKFFGLEVLANLIEVELNDGTVYQFVVNRQKKWLGAISKLLKERLK</sequence>
<dbReference type="InterPro" id="IPR011993">
    <property type="entry name" value="PH-like_dom_sf"/>
</dbReference>
<dbReference type="Proteomes" id="UP000257055">
    <property type="component" value="Unassembled WGS sequence"/>
</dbReference>
<protein>
    <recommendedName>
        <fullName evidence="3">GRAM domain-containing protein</fullName>
    </recommendedName>
</protein>